<keyword evidence="1" id="KW-0472">Membrane</keyword>
<protein>
    <recommendedName>
        <fullName evidence="4">Yip1 domain-containing protein</fullName>
    </recommendedName>
</protein>
<name>A0ABN1K285_9FLAO</name>
<evidence type="ECO:0000256" key="1">
    <source>
        <dbReference type="SAM" id="Phobius"/>
    </source>
</evidence>
<comment type="caution">
    <text evidence="2">The sequence shown here is derived from an EMBL/GenBank/DDBJ whole genome shotgun (WGS) entry which is preliminary data.</text>
</comment>
<feature type="transmembrane region" description="Helical" evidence="1">
    <location>
        <begin position="98"/>
        <end position="119"/>
    </location>
</feature>
<organism evidence="2 3">
    <name type="scientific">Psychroflexus lacisalsi</name>
    <dbReference type="NCBI Taxonomy" id="503928"/>
    <lineage>
        <taxon>Bacteria</taxon>
        <taxon>Pseudomonadati</taxon>
        <taxon>Bacteroidota</taxon>
        <taxon>Flavobacteriia</taxon>
        <taxon>Flavobacteriales</taxon>
        <taxon>Flavobacteriaceae</taxon>
        <taxon>Psychroflexus</taxon>
    </lineage>
</organism>
<proteinExistence type="predicted"/>
<evidence type="ECO:0000313" key="3">
    <source>
        <dbReference type="Proteomes" id="UP001500185"/>
    </source>
</evidence>
<evidence type="ECO:0008006" key="4">
    <source>
        <dbReference type="Google" id="ProtNLM"/>
    </source>
</evidence>
<gene>
    <name evidence="2" type="ORF">GCM10009433_04200</name>
</gene>
<keyword evidence="1" id="KW-1133">Transmembrane helix</keyword>
<reference evidence="2 3" key="1">
    <citation type="journal article" date="2019" name="Int. J. Syst. Evol. Microbiol.">
        <title>The Global Catalogue of Microorganisms (GCM) 10K type strain sequencing project: providing services to taxonomists for standard genome sequencing and annotation.</title>
        <authorList>
            <consortium name="The Broad Institute Genomics Platform"/>
            <consortium name="The Broad Institute Genome Sequencing Center for Infectious Disease"/>
            <person name="Wu L."/>
            <person name="Ma J."/>
        </authorList>
    </citation>
    <scope>NUCLEOTIDE SEQUENCE [LARGE SCALE GENOMIC DNA]</scope>
    <source>
        <strain evidence="2 3">JCM 16231</strain>
    </source>
</reference>
<dbReference type="EMBL" id="BAAAGG010000004">
    <property type="protein sequence ID" value="GAA0752789.1"/>
    <property type="molecule type" value="Genomic_DNA"/>
</dbReference>
<evidence type="ECO:0000313" key="2">
    <source>
        <dbReference type="EMBL" id="GAA0752789.1"/>
    </source>
</evidence>
<dbReference type="Proteomes" id="UP001500185">
    <property type="component" value="Unassembled WGS sequence"/>
</dbReference>
<accession>A0ABN1K285</accession>
<feature type="transmembrane region" description="Helical" evidence="1">
    <location>
        <begin position="149"/>
        <end position="172"/>
    </location>
</feature>
<dbReference type="RefSeq" id="WP_224455541.1">
    <property type="nucleotide sequence ID" value="NZ_BAAAGG010000004.1"/>
</dbReference>
<feature type="transmembrane region" description="Helical" evidence="1">
    <location>
        <begin position="184"/>
        <end position="207"/>
    </location>
</feature>
<keyword evidence="1" id="KW-0812">Transmembrane</keyword>
<sequence length="210" mass="24558">MKLKYFNLFFLLCLAYLGIGIITQELLKTEILLAETLLEQFTRDQVIEVVNFNRKWEWITYILLPIILLLKIAVIAKIIDVGAFFIDKKVSYSKLFSAVLKAEFIFLVAPVLKLGWFYFFKTDFGLVDLQNFYPLSLINITGYENLKSWFIYPLQALNLIEMAYWFLLAYQIKKLLEIDFGKSFGIVMSSYGVVLLIWIIAVMFFTLNMS</sequence>
<keyword evidence="3" id="KW-1185">Reference proteome</keyword>
<feature type="transmembrane region" description="Helical" evidence="1">
    <location>
        <begin position="58"/>
        <end position="86"/>
    </location>
</feature>